<evidence type="ECO:0000313" key="2">
    <source>
        <dbReference type="EMBL" id="PIV64536.1"/>
    </source>
</evidence>
<dbReference type="InterPro" id="IPR007842">
    <property type="entry name" value="HEPN_dom"/>
</dbReference>
<accession>A0A2M7E9W5</accession>
<gene>
    <name evidence="2" type="ORF">COS11_01685</name>
</gene>
<dbReference type="EMBL" id="PETL01000084">
    <property type="protein sequence ID" value="PIV64536.1"/>
    <property type="molecule type" value="Genomic_DNA"/>
</dbReference>
<evidence type="ECO:0000259" key="1">
    <source>
        <dbReference type="Pfam" id="PF05168"/>
    </source>
</evidence>
<feature type="domain" description="HEPN" evidence="1">
    <location>
        <begin position="7"/>
        <end position="38"/>
    </location>
</feature>
<dbReference type="Pfam" id="PF05168">
    <property type="entry name" value="HEPN"/>
    <property type="match status" value="1"/>
</dbReference>
<dbReference type="Proteomes" id="UP000228886">
    <property type="component" value="Unassembled WGS sequence"/>
</dbReference>
<sequence length="56" mass="6620">MKYEDEIEYWLKAAAHDLEVSEILFEEGKYDWCLFIAHLLFINSAIKNLPRNIFAG</sequence>
<reference evidence="3" key="1">
    <citation type="submission" date="2017-09" db="EMBL/GenBank/DDBJ databases">
        <title>Depth-based differentiation of microbial function through sediment-hosted aquifers and enrichment of novel symbionts in the deep terrestrial subsurface.</title>
        <authorList>
            <person name="Probst A.J."/>
            <person name="Ladd B."/>
            <person name="Jarett J.K."/>
            <person name="Geller-Mcgrath D.E."/>
            <person name="Sieber C.M.K."/>
            <person name="Emerson J.B."/>
            <person name="Anantharaman K."/>
            <person name="Thomas B.C."/>
            <person name="Malmstrom R."/>
            <person name="Stieglmeier M."/>
            <person name="Klingl A."/>
            <person name="Woyke T."/>
            <person name="Ryan C.M."/>
            <person name="Banfield J.F."/>
        </authorList>
    </citation>
    <scope>NUCLEOTIDE SEQUENCE [LARGE SCALE GENOMIC DNA]</scope>
</reference>
<evidence type="ECO:0000313" key="3">
    <source>
        <dbReference type="Proteomes" id="UP000228886"/>
    </source>
</evidence>
<name>A0A2M7E9W5_9BACT</name>
<dbReference type="Gene3D" id="1.20.120.330">
    <property type="entry name" value="Nucleotidyltransferases domain 2"/>
    <property type="match status" value="1"/>
</dbReference>
<protein>
    <recommendedName>
        <fullName evidence="1">HEPN domain-containing protein</fullName>
    </recommendedName>
</protein>
<dbReference type="SUPFAM" id="SSF81593">
    <property type="entry name" value="Nucleotidyltransferase substrate binding subunit/domain"/>
    <property type="match status" value="1"/>
</dbReference>
<dbReference type="AlphaFoldDB" id="A0A2M7E9W5"/>
<proteinExistence type="predicted"/>
<comment type="caution">
    <text evidence="2">The sequence shown here is derived from an EMBL/GenBank/DDBJ whole genome shotgun (WGS) entry which is preliminary data.</text>
</comment>
<organism evidence="2 3">
    <name type="scientific">bacterium (Candidatus Ratteibacteria) CG01_land_8_20_14_3_00_40_19</name>
    <dbReference type="NCBI Taxonomy" id="2014290"/>
    <lineage>
        <taxon>Bacteria</taxon>
        <taxon>Candidatus Ratteibacteria</taxon>
    </lineage>
</organism>